<evidence type="ECO:0000256" key="3">
    <source>
        <dbReference type="ARBA" id="ARBA00023163"/>
    </source>
</evidence>
<organism evidence="5 6">
    <name type="scientific">Streptomyces amritsarensis</name>
    <dbReference type="NCBI Taxonomy" id="681158"/>
    <lineage>
        <taxon>Bacteria</taxon>
        <taxon>Bacillati</taxon>
        <taxon>Actinomycetota</taxon>
        <taxon>Actinomycetes</taxon>
        <taxon>Kitasatosporales</taxon>
        <taxon>Streptomycetaceae</taxon>
        <taxon>Streptomyces</taxon>
    </lineage>
</organism>
<dbReference type="PRINTS" id="PR00032">
    <property type="entry name" value="HTHARAC"/>
</dbReference>
<dbReference type="RefSeq" id="WP_076046272.1">
    <property type="nucleotide sequence ID" value="NZ_MQUR01000076.1"/>
</dbReference>
<keyword evidence="6" id="KW-1185">Reference proteome</keyword>
<dbReference type="Pfam" id="PF12833">
    <property type="entry name" value="HTH_18"/>
    <property type="match status" value="1"/>
</dbReference>
<accession>A0ABX3G031</accession>
<reference evidence="5 6" key="1">
    <citation type="submission" date="2016-01" db="EMBL/GenBank/DDBJ databases">
        <title>Streptomyces amritsarensis strain MTCC 11845 genome sequencing and assembly.</title>
        <authorList>
            <person name="Sharma D."/>
            <person name="Nair G.R."/>
            <person name="Kaur G."/>
            <person name="Manhas R.K."/>
            <person name="Mayilraj S."/>
        </authorList>
    </citation>
    <scope>NUCLEOTIDE SEQUENCE [LARGE SCALE GENOMIC DNA]</scope>
    <source>
        <strain evidence="5 6">MTCC 11845</strain>
    </source>
</reference>
<dbReference type="InterPro" id="IPR018060">
    <property type="entry name" value="HTH_AraC"/>
</dbReference>
<evidence type="ECO:0000256" key="2">
    <source>
        <dbReference type="ARBA" id="ARBA00023125"/>
    </source>
</evidence>
<dbReference type="SMART" id="SM00342">
    <property type="entry name" value="HTH_ARAC"/>
    <property type="match status" value="1"/>
</dbReference>
<dbReference type="InterPro" id="IPR050204">
    <property type="entry name" value="AraC_XylS_family_regulators"/>
</dbReference>
<name>A0ABX3G031_9ACTN</name>
<dbReference type="PANTHER" id="PTHR46796:SF6">
    <property type="entry name" value="ARAC SUBFAMILY"/>
    <property type="match status" value="1"/>
</dbReference>
<proteinExistence type="predicted"/>
<dbReference type="PROSITE" id="PS01124">
    <property type="entry name" value="HTH_ARAC_FAMILY_2"/>
    <property type="match status" value="1"/>
</dbReference>
<dbReference type="Pfam" id="PF14525">
    <property type="entry name" value="AraC_binding_2"/>
    <property type="match status" value="1"/>
</dbReference>
<keyword evidence="1" id="KW-0805">Transcription regulation</keyword>
<feature type="domain" description="HTH araC/xylS-type" evidence="4">
    <location>
        <begin position="218"/>
        <end position="319"/>
    </location>
</feature>
<gene>
    <name evidence="5" type="ORF">AVW11_26590</name>
</gene>
<dbReference type="Proteomes" id="UP000187151">
    <property type="component" value="Unassembled WGS sequence"/>
</dbReference>
<dbReference type="InterPro" id="IPR035418">
    <property type="entry name" value="AraC-bd_2"/>
</dbReference>
<dbReference type="Gene3D" id="1.10.10.60">
    <property type="entry name" value="Homeodomain-like"/>
    <property type="match status" value="1"/>
</dbReference>
<dbReference type="PANTHER" id="PTHR46796">
    <property type="entry name" value="HTH-TYPE TRANSCRIPTIONAL ACTIVATOR RHAS-RELATED"/>
    <property type="match status" value="1"/>
</dbReference>
<dbReference type="EMBL" id="MQUR01000076">
    <property type="protein sequence ID" value="OLZ59370.1"/>
    <property type="molecule type" value="Genomic_DNA"/>
</dbReference>
<comment type="caution">
    <text evidence="5">The sequence shown here is derived from an EMBL/GenBank/DDBJ whole genome shotgun (WGS) entry which is preliminary data.</text>
</comment>
<protein>
    <submittedName>
        <fullName evidence="5">AraC family transcriptional regulator</fullName>
    </submittedName>
</protein>
<evidence type="ECO:0000313" key="5">
    <source>
        <dbReference type="EMBL" id="OLZ59370.1"/>
    </source>
</evidence>
<dbReference type="SUPFAM" id="SSF46689">
    <property type="entry name" value="Homeodomain-like"/>
    <property type="match status" value="1"/>
</dbReference>
<dbReference type="InterPro" id="IPR009057">
    <property type="entry name" value="Homeodomain-like_sf"/>
</dbReference>
<keyword evidence="2" id="KW-0238">DNA-binding</keyword>
<dbReference type="InterPro" id="IPR020449">
    <property type="entry name" value="Tscrpt_reg_AraC-type_HTH"/>
</dbReference>
<keyword evidence="3" id="KW-0804">Transcription</keyword>
<sequence length="336" mass="37150">MDVITLHSRDVPAEHRFEWWCDLISRDVAPTRISTDHVTDFHAAAGAVDLGPVQLSALSFPPLRSTRTPALIRRSDPEVYELALIMGSEMWISQARSATRMRAGDLVLWETSHPFDGRGLGGNDQSRAIILHLPRATLPLPATRVDLLLAQAMPARSGMGAILARYLRSVLREAPTLDRADADRLGRTAWDLAAAFLAHRLGVQDRLPVESRRQALLARIDTFIDHHLSDSGLTPPAVAARHHISVRSLHMLFQQRGEGVAARIRRRRLEHCRADLADPLQRTLPIRAVAARYGFASAADFARAFRAAYGMPPSEYRRAALDAATAPGDNRTCAVR</sequence>
<evidence type="ECO:0000313" key="6">
    <source>
        <dbReference type="Proteomes" id="UP000187151"/>
    </source>
</evidence>
<evidence type="ECO:0000256" key="1">
    <source>
        <dbReference type="ARBA" id="ARBA00023015"/>
    </source>
</evidence>
<evidence type="ECO:0000259" key="4">
    <source>
        <dbReference type="PROSITE" id="PS01124"/>
    </source>
</evidence>